<dbReference type="CDD" id="cd00580">
    <property type="entry name" value="CHMI"/>
    <property type="match status" value="1"/>
</dbReference>
<dbReference type="GO" id="GO:0016853">
    <property type="term" value="F:isomerase activity"/>
    <property type="evidence" value="ECO:0007669"/>
    <property type="project" value="UniProtKB-KW"/>
</dbReference>
<evidence type="ECO:0000313" key="2">
    <source>
        <dbReference type="Proteomes" id="UP001321700"/>
    </source>
</evidence>
<organism evidence="1 2">
    <name type="scientific">Rhodoferax potami</name>
    <dbReference type="NCBI Taxonomy" id="3068338"/>
    <lineage>
        <taxon>Bacteria</taxon>
        <taxon>Pseudomonadati</taxon>
        <taxon>Pseudomonadota</taxon>
        <taxon>Betaproteobacteria</taxon>
        <taxon>Burkholderiales</taxon>
        <taxon>Comamonadaceae</taxon>
        <taxon>Rhodoferax</taxon>
    </lineage>
</organism>
<gene>
    <name evidence="1" type="ORF">RAE19_09985</name>
</gene>
<dbReference type="Proteomes" id="UP001321700">
    <property type="component" value="Unassembled WGS sequence"/>
</dbReference>
<keyword evidence="2" id="KW-1185">Reference proteome</keyword>
<accession>A0ABU3KN63</accession>
<name>A0ABU3KN63_9BURK</name>
<dbReference type="PANTHER" id="PTHR37950:SF1">
    <property type="entry name" value="4-HYDROXYPHENYLACETATE CATABOLISM PROTEIN"/>
    <property type="match status" value="1"/>
</dbReference>
<keyword evidence="1" id="KW-0413">Isomerase</keyword>
<dbReference type="InterPro" id="IPR004220">
    <property type="entry name" value="5-COMe_2-OHmuconate_Isoase"/>
</dbReference>
<reference evidence="1 2" key="1">
    <citation type="submission" date="2023-08" db="EMBL/GenBank/DDBJ databases">
        <title>Rhodoferax potami sp. nov. and Rhodoferax mekongensis sp. nov., isolated from the Mekong River in Thailand.</title>
        <authorList>
            <person name="Kitikhun S."/>
            <person name="Charoenyingcharoen P."/>
            <person name="Siriarchawattana P."/>
            <person name="Likhitrattanapisal S."/>
            <person name="Nilsakha T."/>
            <person name="Chanpet A."/>
            <person name="Rattanawaree P."/>
            <person name="Ingsriswang S."/>
        </authorList>
    </citation>
    <scope>NUCLEOTIDE SEQUENCE [LARGE SCALE GENOMIC DNA]</scope>
    <source>
        <strain evidence="1 2">TBRC 17660</strain>
    </source>
</reference>
<evidence type="ECO:0000313" key="1">
    <source>
        <dbReference type="EMBL" id="MDT7519038.1"/>
    </source>
</evidence>
<dbReference type="RefSeq" id="WP_313874746.1">
    <property type="nucleotide sequence ID" value="NZ_JAVBIJ010000001.1"/>
</dbReference>
<dbReference type="SUPFAM" id="SSF55331">
    <property type="entry name" value="Tautomerase/MIF"/>
    <property type="match status" value="1"/>
</dbReference>
<proteinExistence type="predicted"/>
<comment type="caution">
    <text evidence="1">The sequence shown here is derived from an EMBL/GenBank/DDBJ whole genome shotgun (WGS) entry which is preliminary data.</text>
</comment>
<protein>
    <submittedName>
        <fullName evidence="1">5-carboxymethyl-2-hydroxymuconate isomerase</fullName>
    </submittedName>
</protein>
<dbReference type="InterPro" id="IPR014347">
    <property type="entry name" value="Tautomerase/MIF_sf"/>
</dbReference>
<dbReference type="PANTHER" id="PTHR37950">
    <property type="entry name" value="4-HYDROXYPHENYLACETATE CATABOLISM PROTEIN"/>
    <property type="match status" value="1"/>
</dbReference>
<dbReference type="Gene3D" id="3.30.429.10">
    <property type="entry name" value="Macrophage Migration Inhibitory Factor"/>
    <property type="match status" value="1"/>
</dbReference>
<dbReference type="EMBL" id="JAVBIK010000001">
    <property type="protein sequence ID" value="MDT7519038.1"/>
    <property type="molecule type" value="Genomic_DNA"/>
</dbReference>
<sequence>MPHLVVLYTANLDREADMSGLCRSLCDTMLAQRDESGKQVFPTGGTRVLAYPAAHSAVADGKGDYGFVYMNLRMAKGRSPVVHQQMGEALKATAGTYLAAVLTSKPLGITVQIDEGHEVFDGKHSTLHPLFNKA</sequence>
<dbReference type="Pfam" id="PF02962">
    <property type="entry name" value="CHMI"/>
    <property type="match status" value="1"/>
</dbReference>